<gene>
    <name evidence="1" type="ORF">A2678_02915</name>
</gene>
<dbReference type="AlphaFoldDB" id="A0A1F6CGK1"/>
<proteinExistence type="predicted"/>
<dbReference type="Proteomes" id="UP000178815">
    <property type="component" value="Unassembled WGS sequence"/>
</dbReference>
<evidence type="ECO:0008006" key="3">
    <source>
        <dbReference type="Google" id="ProtNLM"/>
    </source>
</evidence>
<evidence type="ECO:0000313" key="1">
    <source>
        <dbReference type="EMBL" id="OGG48363.1"/>
    </source>
</evidence>
<comment type="caution">
    <text evidence="1">The sequence shown here is derived from an EMBL/GenBank/DDBJ whole genome shotgun (WGS) entry which is preliminary data.</text>
</comment>
<name>A0A1F6CGK1_9BACT</name>
<protein>
    <recommendedName>
        <fullName evidence="3">LTD domain-containing protein</fullName>
    </recommendedName>
</protein>
<dbReference type="EMBL" id="MFKU01000014">
    <property type="protein sequence ID" value="OGG48363.1"/>
    <property type="molecule type" value="Genomic_DNA"/>
</dbReference>
<organism evidence="1 2">
    <name type="scientific">Candidatus Kaiserbacteria bacterium RIFCSPHIGHO2_01_FULL_53_31</name>
    <dbReference type="NCBI Taxonomy" id="1798481"/>
    <lineage>
        <taxon>Bacteria</taxon>
        <taxon>Candidatus Kaiseribacteriota</taxon>
    </lineage>
</organism>
<reference evidence="1 2" key="1">
    <citation type="journal article" date="2016" name="Nat. Commun.">
        <title>Thousands of microbial genomes shed light on interconnected biogeochemical processes in an aquifer system.</title>
        <authorList>
            <person name="Anantharaman K."/>
            <person name="Brown C.T."/>
            <person name="Hug L.A."/>
            <person name="Sharon I."/>
            <person name="Castelle C.J."/>
            <person name="Probst A.J."/>
            <person name="Thomas B.C."/>
            <person name="Singh A."/>
            <person name="Wilkins M.J."/>
            <person name="Karaoz U."/>
            <person name="Brodie E.L."/>
            <person name="Williams K.H."/>
            <person name="Hubbard S.S."/>
            <person name="Banfield J.F."/>
        </authorList>
    </citation>
    <scope>NUCLEOTIDE SEQUENCE [LARGE SCALE GENOMIC DNA]</scope>
</reference>
<accession>A0A1F6CGK1</accession>
<sequence>MERDAWFFVGILVFIFLIWIATGGPTHPISFTGPTLAQPEELGGGTYLQFPRAPFTIGSPETRLLGSSNGAERPAAAPRYDSSFGPTSAYRNIVSLNDYISNADTVKEYVEINVSQNAGGPVNITGWTLASETTGNTEVIPRGTAVPILGVVNQTQNILLNPGDRAIVSSGQSPMGVSFRENKCTGYLNTFQNFYPALPQNCPTAAKELETFYGSRGSHDLACVDYMETVPRCRFPLGGKNDLSVTCKAFLTDYLNYNGCVNVHQGDADFAGNTWRIYLGRKTTSGKTKPMWRTSREVVQLFDERYKTVDEFSD</sequence>
<evidence type="ECO:0000313" key="2">
    <source>
        <dbReference type="Proteomes" id="UP000178815"/>
    </source>
</evidence>
<dbReference type="STRING" id="1798481.A2678_02915"/>